<dbReference type="RefSeq" id="WP_224793271.1">
    <property type="nucleotide sequence ID" value="NZ_CABVJG010000010.1"/>
</dbReference>
<proteinExistence type="predicted"/>
<protein>
    <submittedName>
        <fullName evidence="2">Uncharacterized protein</fullName>
    </submittedName>
</protein>
<dbReference type="AlphaFoldDB" id="A0A5E7UK11"/>
<dbReference type="EMBL" id="CABVJG010000010">
    <property type="protein sequence ID" value="VVQ10719.1"/>
    <property type="molecule type" value="Genomic_DNA"/>
</dbReference>
<name>A0A5E7UK11_PSEFL</name>
<evidence type="ECO:0000313" key="3">
    <source>
        <dbReference type="Proteomes" id="UP000412311"/>
    </source>
</evidence>
<organism evidence="2 3">
    <name type="scientific">Pseudomonas fluorescens</name>
    <dbReference type="NCBI Taxonomy" id="294"/>
    <lineage>
        <taxon>Bacteria</taxon>
        <taxon>Pseudomonadati</taxon>
        <taxon>Pseudomonadota</taxon>
        <taxon>Gammaproteobacteria</taxon>
        <taxon>Pseudomonadales</taxon>
        <taxon>Pseudomonadaceae</taxon>
        <taxon>Pseudomonas</taxon>
    </lineage>
</organism>
<feature type="signal peptide" evidence="1">
    <location>
        <begin position="1"/>
        <end position="21"/>
    </location>
</feature>
<evidence type="ECO:0000313" key="2">
    <source>
        <dbReference type="EMBL" id="VVQ10719.1"/>
    </source>
</evidence>
<evidence type="ECO:0000256" key="1">
    <source>
        <dbReference type="SAM" id="SignalP"/>
    </source>
</evidence>
<accession>A0A5E7UK11</accession>
<dbReference type="Proteomes" id="UP000412311">
    <property type="component" value="Unassembled WGS sequence"/>
</dbReference>
<sequence length="59" mass="6187" precursor="true">MKINSLLVFLVALAHFDISLAATGPETAQLLNKRYQNTTAECAGANPAYFCSGGAGARQ</sequence>
<feature type="chain" id="PRO_5022975931" evidence="1">
    <location>
        <begin position="22"/>
        <end position="59"/>
    </location>
</feature>
<gene>
    <name evidence="2" type="ORF">PS925_03411</name>
</gene>
<reference evidence="2 3" key="1">
    <citation type="submission" date="2019-09" db="EMBL/GenBank/DDBJ databases">
        <authorList>
            <person name="Chandra G."/>
            <person name="Truman W A."/>
        </authorList>
    </citation>
    <scope>NUCLEOTIDE SEQUENCE [LARGE SCALE GENOMIC DNA]</scope>
    <source>
        <strain evidence="2">PS925</strain>
    </source>
</reference>
<keyword evidence="1" id="KW-0732">Signal</keyword>